<protein>
    <submittedName>
        <fullName evidence="1">Uncharacterized protein</fullName>
    </submittedName>
</protein>
<evidence type="ECO:0000313" key="2">
    <source>
        <dbReference type="Proteomes" id="UP001269400"/>
    </source>
</evidence>
<organism evidence="1 2">
    <name type="scientific">Priestia aryabhattai</name>
    <name type="common">Bacillus aryabhattai</name>
    <dbReference type="NCBI Taxonomy" id="412384"/>
    <lineage>
        <taxon>Bacteria</taxon>
        <taxon>Bacillati</taxon>
        <taxon>Bacillota</taxon>
        <taxon>Bacilli</taxon>
        <taxon>Bacillales</taxon>
        <taxon>Bacillaceae</taxon>
        <taxon>Priestia</taxon>
    </lineage>
</organism>
<dbReference type="EMBL" id="JAPTGD010000008">
    <property type="protein sequence ID" value="MDU9695559.1"/>
    <property type="molecule type" value="Genomic_DNA"/>
</dbReference>
<gene>
    <name evidence="1" type="ORF">O0Q50_30620</name>
</gene>
<reference evidence="1" key="2">
    <citation type="submission" date="2022-12" db="EMBL/GenBank/DDBJ databases">
        <authorList>
            <person name="Dechsakulwatana C."/>
            <person name="Rungsihiranrut A."/>
            <person name="Muangchinda C."/>
            <person name="Ningthoujam R."/>
            <person name="Klankeo P."/>
            <person name="Pinyakong O."/>
        </authorList>
    </citation>
    <scope>NUCLEOTIDE SEQUENCE</scope>
    <source>
        <strain evidence="1">TL01-2</strain>
    </source>
</reference>
<dbReference type="AlphaFoldDB" id="A0AAX6NIB4"/>
<dbReference type="RefSeq" id="WP_316911698.1">
    <property type="nucleotide sequence ID" value="NZ_JAPTGD010000008.1"/>
</dbReference>
<dbReference type="Proteomes" id="UP001269400">
    <property type="component" value="Unassembled WGS sequence"/>
</dbReference>
<name>A0AAX6NIB4_PRIAR</name>
<sequence length="76" mass="8899">MKFNNYEQETVIIFDAKNKEWNFYTCVPSHIELFTSNSQDEPSEVTILTEEEGIATSIKFTLPKYSINLESFIKKQ</sequence>
<evidence type="ECO:0000313" key="1">
    <source>
        <dbReference type="EMBL" id="MDU9695559.1"/>
    </source>
</evidence>
<accession>A0AAX6NIB4</accession>
<reference evidence="1" key="1">
    <citation type="journal article" date="2022" name="J Environ Chem Eng">
        <title>Biodegradation of petroleum oil using a constructed nonpathogenic and heavy metal-tolerant bacterial consortium isolated from marine sponges.</title>
        <authorList>
            <person name="Dechsakulwatana C."/>
            <person name="Rungsihiranrut A."/>
            <person name="Muangchinda C."/>
            <person name="Ningthoujam R."/>
            <person name="Klankeo P."/>
            <person name="Pinyakong O."/>
        </authorList>
    </citation>
    <scope>NUCLEOTIDE SEQUENCE</scope>
    <source>
        <strain evidence="1">TL01-2</strain>
    </source>
</reference>
<comment type="caution">
    <text evidence="1">The sequence shown here is derived from an EMBL/GenBank/DDBJ whole genome shotgun (WGS) entry which is preliminary data.</text>
</comment>
<proteinExistence type="predicted"/>